<evidence type="ECO:0000256" key="2">
    <source>
        <dbReference type="ARBA" id="ARBA00022614"/>
    </source>
</evidence>
<keyword evidence="4" id="KW-0732">Signal</keyword>
<dbReference type="FunFam" id="3.80.10.10:FF:000041">
    <property type="entry name" value="LRR receptor-like serine/threonine-protein kinase ERECTA"/>
    <property type="match status" value="1"/>
</dbReference>
<dbReference type="STRING" id="4540.A0A3L6TD56"/>
<evidence type="ECO:0000256" key="7">
    <source>
        <dbReference type="ARBA" id="ARBA00022840"/>
    </source>
</evidence>
<evidence type="ECO:0000256" key="8">
    <source>
        <dbReference type="ARBA" id="ARBA00022989"/>
    </source>
</evidence>
<comment type="subcellular location">
    <subcellularLocation>
        <location evidence="1">Membrane</location>
        <topology evidence="1">Single-pass membrane protein</topology>
    </subcellularLocation>
</comment>
<dbReference type="GO" id="GO:0016020">
    <property type="term" value="C:membrane"/>
    <property type="evidence" value="ECO:0007669"/>
    <property type="project" value="UniProtKB-SubCell"/>
</dbReference>
<dbReference type="Pfam" id="PF00560">
    <property type="entry name" value="LRR_1"/>
    <property type="match status" value="2"/>
</dbReference>
<dbReference type="Pfam" id="PF13855">
    <property type="entry name" value="LRR_8"/>
    <property type="match status" value="1"/>
</dbReference>
<dbReference type="InterPro" id="IPR011009">
    <property type="entry name" value="Kinase-like_dom_sf"/>
</dbReference>
<keyword evidence="8" id="KW-1133">Transmembrane helix</keyword>
<keyword evidence="7" id="KW-0067">ATP-binding</keyword>
<evidence type="ECO:0000256" key="6">
    <source>
        <dbReference type="ARBA" id="ARBA00022741"/>
    </source>
</evidence>
<comment type="caution">
    <text evidence="13">The sequence shown here is derived from an EMBL/GenBank/DDBJ whole genome shotgun (WGS) entry which is preliminary data.</text>
</comment>
<dbReference type="PANTHER" id="PTHR48053:SF71">
    <property type="entry name" value="LEUCINE RICH REPEAT FAMILY PROTEIN, EXPRESSED"/>
    <property type="match status" value="1"/>
</dbReference>
<evidence type="ECO:0000256" key="9">
    <source>
        <dbReference type="ARBA" id="ARBA00023136"/>
    </source>
</evidence>
<evidence type="ECO:0000256" key="3">
    <source>
        <dbReference type="ARBA" id="ARBA00022692"/>
    </source>
</evidence>
<evidence type="ECO:0000313" key="14">
    <source>
        <dbReference type="Proteomes" id="UP000275267"/>
    </source>
</evidence>
<dbReference type="InterPro" id="IPR001611">
    <property type="entry name" value="Leu-rich_rpt"/>
</dbReference>
<gene>
    <name evidence="13" type="ORF">C2845_PM03G24680</name>
</gene>
<keyword evidence="14" id="KW-1185">Reference proteome</keyword>
<evidence type="ECO:0000256" key="12">
    <source>
        <dbReference type="SAM" id="MobiDB-lite"/>
    </source>
</evidence>
<dbReference type="InterPro" id="IPR003591">
    <property type="entry name" value="Leu-rich_rpt_typical-subtyp"/>
</dbReference>
<dbReference type="GO" id="GO:0004674">
    <property type="term" value="F:protein serine/threonine kinase activity"/>
    <property type="evidence" value="ECO:0007669"/>
    <property type="project" value="UniProtKB-EC"/>
</dbReference>
<evidence type="ECO:0000256" key="11">
    <source>
        <dbReference type="ARBA" id="ARBA00023180"/>
    </source>
</evidence>
<dbReference type="EMBL" id="PQIB02000002">
    <property type="protein sequence ID" value="RLN36211.1"/>
    <property type="molecule type" value="Genomic_DNA"/>
</dbReference>
<dbReference type="SMART" id="SM00369">
    <property type="entry name" value="LRR_TYP"/>
    <property type="match status" value="4"/>
</dbReference>
<dbReference type="Gene3D" id="3.80.10.10">
    <property type="entry name" value="Ribonuclease Inhibitor"/>
    <property type="match status" value="3"/>
</dbReference>
<dbReference type="GO" id="GO:0005524">
    <property type="term" value="F:ATP binding"/>
    <property type="evidence" value="ECO:0007669"/>
    <property type="project" value="UniProtKB-KW"/>
</dbReference>
<keyword evidence="10" id="KW-0675">Receptor</keyword>
<evidence type="ECO:0000256" key="4">
    <source>
        <dbReference type="ARBA" id="ARBA00022729"/>
    </source>
</evidence>
<dbReference type="InterPro" id="IPR051716">
    <property type="entry name" value="Plant_RL_S/T_kinase"/>
</dbReference>
<dbReference type="AlphaFoldDB" id="A0A3L6TD56"/>
<dbReference type="SUPFAM" id="SSF56112">
    <property type="entry name" value="Protein kinase-like (PK-like)"/>
    <property type="match status" value="1"/>
</dbReference>
<evidence type="ECO:0000313" key="13">
    <source>
        <dbReference type="EMBL" id="RLN36211.1"/>
    </source>
</evidence>
<dbReference type="PANTHER" id="PTHR48053">
    <property type="entry name" value="LEUCINE RICH REPEAT FAMILY PROTEIN, EXPRESSED"/>
    <property type="match status" value="1"/>
</dbReference>
<keyword evidence="11" id="KW-0325">Glycoprotein</keyword>
<organism evidence="13 14">
    <name type="scientific">Panicum miliaceum</name>
    <name type="common">Proso millet</name>
    <name type="synonym">Broomcorn millet</name>
    <dbReference type="NCBI Taxonomy" id="4540"/>
    <lineage>
        <taxon>Eukaryota</taxon>
        <taxon>Viridiplantae</taxon>
        <taxon>Streptophyta</taxon>
        <taxon>Embryophyta</taxon>
        <taxon>Tracheophyta</taxon>
        <taxon>Spermatophyta</taxon>
        <taxon>Magnoliopsida</taxon>
        <taxon>Liliopsida</taxon>
        <taxon>Poales</taxon>
        <taxon>Poaceae</taxon>
        <taxon>PACMAD clade</taxon>
        <taxon>Panicoideae</taxon>
        <taxon>Panicodae</taxon>
        <taxon>Paniceae</taxon>
        <taxon>Panicinae</taxon>
        <taxon>Panicum</taxon>
        <taxon>Panicum sect. Panicum</taxon>
    </lineage>
</organism>
<reference evidence="14" key="1">
    <citation type="journal article" date="2019" name="Nat. Commun.">
        <title>The genome of broomcorn millet.</title>
        <authorList>
            <person name="Zou C."/>
            <person name="Miki D."/>
            <person name="Li D."/>
            <person name="Tang Q."/>
            <person name="Xiao L."/>
            <person name="Rajput S."/>
            <person name="Deng P."/>
            <person name="Jia W."/>
            <person name="Huang R."/>
            <person name="Zhang M."/>
            <person name="Sun Y."/>
            <person name="Hu J."/>
            <person name="Fu X."/>
            <person name="Schnable P.S."/>
            <person name="Li F."/>
            <person name="Zhang H."/>
            <person name="Feng B."/>
            <person name="Zhu X."/>
            <person name="Liu R."/>
            <person name="Schnable J.C."/>
            <person name="Zhu J.-K."/>
            <person name="Zhang H."/>
        </authorList>
    </citation>
    <scope>NUCLEOTIDE SEQUENCE [LARGE SCALE GENOMIC DNA]</scope>
</reference>
<keyword evidence="2" id="KW-0433">Leucine-rich repeat</keyword>
<dbReference type="SUPFAM" id="SSF52058">
    <property type="entry name" value="L domain-like"/>
    <property type="match status" value="2"/>
</dbReference>
<evidence type="ECO:0000256" key="10">
    <source>
        <dbReference type="ARBA" id="ARBA00023170"/>
    </source>
</evidence>
<dbReference type="Gene3D" id="1.10.510.10">
    <property type="entry name" value="Transferase(Phosphotransferase) domain 1"/>
    <property type="match status" value="1"/>
</dbReference>
<sequence>MAAMREHFLLSRQRSPVTPACWTPGTRPPATAAGRESPAARNTAGGWSLWTSAPRGIDLTGNMLTGVIPSNISRCTSLRLMRISSNKQLQGSIPDEIGNMPSLAALGLYDNSITGTIPRSFGNLSQLTKLSLKNNNLEGSIPARIGNNPYLRFLQLSHNNLSGLLPPSLYNLSSLNMLSVGNNKLHGRPPPDLRKSLPSIQQFGIGRNRFSGPFPLSLTNLSSLQLLDIGFNSFTGVVPSQIGRLRNLNVLFLSTNMFEANNKEEWEFVSSLTNCSRLQVLAIERNRFAGELPSSVANLTTNLQLLRIHTNHISGFISSEIGNLASLEEIDFTSNLLTGVIPQSIGKLTQLNQGPIPPSIGNLTKISGLALSRNNLAGFIPNEIMELSSLSIILDLSHNLLEGPLPLGVSNLVNVKELWLSGNKLSEYGEGLGVSTYGDVFSLGITLIELFTGKSPTNDMFKDGISLHHYAEVAFPGQCYSDSRCNHMAA</sequence>
<keyword evidence="3" id="KW-0812">Transmembrane</keyword>
<keyword evidence="9" id="KW-0472">Membrane</keyword>
<dbReference type="InterPro" id="IPR032675">
    <property type="entry name" value="LRR_dom_sf"/>
</dbReference>
<accession>A0A3L6TD56</accession>
<dbReference type="OrthoDB" id="684787at2759"/>
<evidence type="ECO:0000256" key="1">
    <source>
        <dbReference type="ARBA" id="ARBA00004167"/>
    </source>
</evidence>
<proteinExistence type="predicted"/>
<dbReference type="Proteomes" id="UP000275267">
    <property type="component" value="Unassembled WGS sequence"/>
</dbReference>
<feature type="region of interest" description="Disordered" evidence="12">
    <location>
        <begin position="19"/>
        <end position="47"/>
    </location>
</feature>
<evidence type="ECO:0008006" key="15">
    <source>
        <dbReference type="Google" id="ProtNLM"/>
    </source>
</evidence>
<keyword evidence="6" id="KW-0547">Nucleotide-binding</keyword>
<name>A0A3L6TD56_PANMI</name>
<dbReference type="FunFam" id="3.80.10.10:FF:000095">
    <property type="entry name" value="LRR receptor-like serine/threonine-protein kinase GSO1"/>
    <property type="match status" value="1"/>
</dbReference>
<protein>
    <recommendedName>
        <fullName evidence="15">LRR receptor-like serine/threonine-protein kinase</fullName>
    </recommendedName>
</protein>
<keyword evidence="5" id="KW-0677">Repeat</keyword>
<evidence type="ECO:0000256" key="5">
    <source>
        <dbReference type="ARBA" id="ARBA00022737"/>
    </source>
</evidence>